<keyword evidence="8" id="KW-1185">Reference proteome</keyword>
<comment type="similarity">
    <text evidence="1 5">Belongs to the FlgD family.</text>
</comment>
<evidence type="ECO:0000259" key="6">
    <source>
        <dbReference type="Pfam" id="PF13860"/>
    </source>
</evidence>
<accession>A0A640VPK0</accession>
<dbReference type="Proteomes" id="UP000436522">
    <property type="component" value="Unassembled WGS sequence"/>
</dbReference>
<evidence type="ECO:0000256" key="1">
    <source>
        <dbReference type="ARBA" id="ARBA00010577"/>
    </source>
</evidence>
<organism evidence="7 8">
    <name type="scientific">Roseobacter cerasinus</name>
    <dbReference type="NCBI Taxonomy" id="2602289"/>
    <lineage>
        <taxon>Bacteria</taxon>
        <taxon>Pseudomonadati</taxon>
        <taxon>Pseudomonadota</taxon>
        <taxon>Alphaproteobacteria</taxon>
        <taxon>Rhodobacterales</taxon>
        <taxon>Roseobacteraceae</taxon>
        <taxon>Roseobacter</taxon>
    </lineage>
</organism>
<dbReference type="GO" id="GO:0044781">
    <property type="term" value="P:bacterial-type flagellum organization"/>
    <property type="evidence" value="ECO:0007669"/>
    <property type="project" value="UniProtKB-UniRule"/>
</dbReference>
<dbReference type="RefSeq" id="WP_159975412.1">
    <property type="nucleotide sequence ID" value="NZ_BLIV01000002.1"/>
</dbReference>
<reference evidence="7 8" key="1">
    <citation type="submission" date="2019-12" db="EMBL/GenBank/DDBJ databases">
        <title>Roseobacter cerasinus sp. nov., isolated from seawater around aquaculture.</title>
        <authorList>
            <person name="Muramatsu S."/>
            <person name="Takabe Y."/>
            <person name="Mori K."/>
            <person name="Takaichi S."/>
            <person name="Hanada S."/>
        </authorList>
    </citation>
    <scope>NUCLEOTIDE SEQUENCE [LARGE SCALE GENOMIC DNA]</scope>
    <source>
        <strain evidence="7 8">AI77</strain>
    </source>
</reference>
<evidence type="ECO:0000256" key="5">
    <source>
        <dbReference type="RuleBase" id="RU362076"/>
    </source>
</evidence>
<dbReference type="InterPro" id="IPR025965">
    <property type="entry name" value="FlgD/Vpr_Ig-like"/>
</dbReference>
<dbReference type="InterPro" id="IPR005648">
    <property type="entry name" value="FlgD"/>
</dbReference>
<name>A0A640VPK0_9RHOB</name>
<dbReference type="Gene3D" id="2.60.40.4070">
    <property type="match status" value="1"/>
</dbReference>
<evidence type="ECO:0000256" key="3">
    <source>
        <dbReference type="ARBA" id="ARBA00022795"/>
    </source>
</evidence>
<sequence length="230" mass="24299">MEVTSSQTTQTAARTAAANAQSSAVLSSDFETFLQMLTTQARYQDPLEPIDSSEYAAQLAQFSMVEQQVLSNDLLTALSAQMGAGSFGQVASWIGMEVRTSAAVPFDGSPLTVTTGTMAGADEAVLIAYNADGKEVGRQQIGITDTAVTWNARADDGSILPDGLYTFRVDHRAAGESLGLSSAETYSKITEARRDGTNTIFVLEGGAFVTNDDISALRQPAVEPNPDQQA</sequence>
<evidence type="ECO:0000313" key="7">
    <source>
        <dbReference type="EMBL" id="GFE49544.1"/>
    </source>
</evidence>
<gene>
    <name evidence="7" type="primary">flgD</name>
    <name evidence="7" type="ORF">So717_12970</name>
</gene>
<comment type="function">
    <text evidence="4 5">Required for flagellar hook formation. May act as a scaffolding protein.</text>
</comment>
<dbReference type="NCBIfam" id="NF009453">
    <property type="entry name" value="PRK12813.1"/>
    <property type="match status" value="1"/>
</dbReference>
<dbReference type="EMBL" id="BLIV01000002">
    <property type="protein sequence ID" value="GFE49544.1"/>
    <property type="molecule type" value="Genomic_DNA"/>
</dbReference>
<dbReference type="Pfam" id="PF03963">
    <property type="entry name" value="FlgD"/>
    <property type="match status" value="1"/>
</dbReference>
<protein>
    <recommendedName>
        <fullName evidence="2 5">Basal-body rod modification protein FlgD</fullName>
    </recommendedName>
</protein>
<evidence type="ECO:0000256" key="2">
    <source>
        <dbReference type="ARBA" id="ARBA00016013"/>
    </source>
</evidence>
<keyword evidence="3 5" id="KW-1005">Bacterial flagellum biogenesis</keyword>
<dbReference type="Pfam" id="PF13860">
    <property type="entry name" value="FlgD_ig"/>
    <property type="match status" value="1"/>
</dbReference>
<evidence type="ECO:0000313" key="8">
    <source>
        <dbReference type="Proteomes" id="UP000436522"/>
    </source>
</evidence>
<dbReference type="OrthoDB" id="9785233at2"/>
<proteinExistence type="inferred from homology"/>
<comment type="caution">
    <text evidence="7">The sequence shown here is derived from an EMBL/GenBank/DDBJ whole genome shotgun (WGS) entry which is preliminary data.</text>
</comment>
<evidence type="ECO:0000256" key="4">
    <source>
        <dbReference type="ARBA" id="ARBA00024746"/>
    </source>
</evidence>
<feature type="domain" description="FlgD/Vpr Ig-like" evidence="6">
    <location>
        <begin position="106"/>
        <end position="171"/>
    </location>
</feature>
<dbReference type="AlphaFoldDB" id="A0A640VPK0"/>